<dbReference type="PANTHER" id="PTHR30535">
    <property type="entry name" value="VITAMIN B12-BINDING PROTEIN"/>
    <property type="match status" value="1"/>
</dbReference>
<dbReference type="GeneID" id="95967552"/>
<dbReference type="AlphaFoldDB" id="A0AAX4NFN0"/>
<dbReference type="Pfam" id="PF01497">
    <property type="entry name" value="Peripla_BP_2"/>
    <property type="match status" value="1"/>
</dbReference>
<dbReference type="CDD" id="cd01143">
    <property type="entry name" value="YvrC"/>
    <property type="match status" value="1"/>
</dbReference>
<dbReference type="InterPro" id="IPR002491">
    <property type="entry name" value="ABC_transptr_periplasmic_BD"/>
</dbReference>
<dbReference type="Gene3D" id="3.40.50.1980">
    <property type="entry name" value="Nitrogenase molybdenum iron protein domain"/>
    <property type="match status" value="2"/>
</dbReference>
<dbReference type="EMBL" id="CP133772">
    <property type="protein sequence ID" value="WYY00255.1"/>
    <property type="molecule type" value="Genomic_DNA"/>
</dbReference>
<organism evidence="2 3">
    <name type="scientific">Oxyplasma meridianum</name>
    <dbReference type="NCBI Taxonomy" id="3073602"/>
    <lineage>
        <taxon>Archaea</taxon>
        <taxon>Methanobacteriati</taxon>
        <taxon>Thermoplasmatota</taxon>
        <taxon>Thermoplasmata</taxon>
        <taxon>Thermoplasmatales</taxon>
        <taxon>Thermoplasmataceae</taxon>
        <taxon>Oxyplasma</taxon>
    </lineage>
</organism>
<feature type="domain" description="Fe/B12 periplasmic-binding" evidence="1">
    <location>
        <begin position="20"/>
        <end position="272"/>
    </location>
</feature>
<dbReference type="SUPFAM" id="SSF53807">
    <property type="entry name" value="Helical backbone' metal receptor"/>
    <property type="match status" value="1"/>
</dbReference>
<keyword evidence="3" id="KW-1185">Reference proteome</keyword>
<dbReference type="PROSITE" id="PS50983">
    <property type="entry name" value="FE_B12_PBP"/>
    <property type="match status" value="1"/>
</dbReference>
<gene>
    <name evidence="2" type="ORF">OXIME_000819</name>
</gene>
<dbReference type="Proteomes" id="UP001451606">
    <property type="component" value="Chromosome"/>
</dbReference>
<dbReference type="InterPro" id="IPR050902">
    <property type="entry name" value="ABC_Transporter_SBP"/>
</dbReference>
<reference evidence="2 3" key="1">
    <citation type="submission" date="2023-09" db="EMBL/GenBank/DDBJ databases">
        <authorList>
            <person name="Golyshina O.V."/>
            <person name="Lunev E.A."/>
            <person name="Bargiela R."/>
            <person name="Gaines M.C."/>
            <person name="Daum B."/>
            <person name="Bale N.J."/>
            <person name="Koenen M."/>
            <person name="Sinninghe Damst J.S."/>
            <person name="Yakimov M."/>
            <person name="Golyshin P.N."/>
        </authorList>
    </citation>
    <scope>NUCLEOTIDE SEQUENCE [LARGE SCALE GENOMIC DNA]</scope>
    <source>
        <strain evidence="2 3">M1</strain>
    </source>
</reference>
<evidence type="ECO:0000259" key="1">
    <source>
        <dbReference type="PROSITE" id="PS50983"/>
    </source>
</evidence>
<evidence type="ECO:0000313" key="3">
    <source>
        <dbReference type="Proteomes" id="UP001451606"/>
    </source>
</evidence>
<evidence type="ECO:0000313" key="2">
    <source>
        <dbReference type="EMBL" id="WYY00255.1"/>
    </source>
</evidence>
<name>A0AAX4NFN0_9ARCH</name>
<sequence length="272" mass="31152">MPEFVLPSGSSVTLPDDPQRIVSFSPAVTETLFELGLGDRIVGVSAFCSRPVETRNIRKVGSYGSTRIEVLEELKPDLILTISGFQRELYERIRERFPVYIFELPSSVAGIIDMVSKIGVITNRKDEARGLEFQMIKIFSSIRKHPELRGYIEIDLGGPVSFGSQSYITDALALMGIKTIYSGFNSEWLDPSDNFILEKDPEIIFYEPKMYSKFSEKQFKDLIKKRGWDRTTAFKNNRIYRTPGTLDFFAHHGPSFIWEVLPWIQNITDEIM</sequence>
<dbReference type="RefSeq" id="WP_393972201.1">
    <property type="nucleotide sequence ID" value="NZ_CP133772.1"/>
</dbReference>
<dbReference type="PANTHER" id="PTHR30535:SF34">
    <property type="entry name" value="MOLYBDATE-BINDING PROTEIN MOLA"/>
    <property type="match status" value="1"/>
</dbReference>
<protein>
    <submittedName>
        <fullName evidence="2">ABC transporter substrate-binding protein</fullName>
    </submittedName>
</protein>
<accession>A0AAX4NFN0</accession>
<proteinExistence type="predicted"/>
<dbReference type="KEGG" id="omr:OXIME_000819"/>